<dbReference type="SUPFAM" id="SSF47413">
    <property type="entry name" value="lambda repressor-like DNA-binding domains"/>
    <property type="match status" value="1"/>
</dbReference>
<dbReference type="Gene3D" id="1.25.40.10">
    <property type="entry name" value="Tetratricopeptide repeat domain"/>
    <property type="match status" value="1"/>
</dbReference>
<dbReference type="SMART" id="SM00530">
    <property type="entry name" value="HTH_XRE"/>
    <property type="match status" value="1"/>
</dbReference>
<dbReference type="InterPro" id="IPR010982">
    <property type="entry name" value="Lambda_DNA-bd_dom_sf"/>
</dbReference>
<dbReference type="Pfam" id="PF01381">
    <property type="entry name" value="HTH_3"/>
    <property type="match status" value="1"/>
</dbReference>
<dbReference type="PATRIC" id="fig|449659.4.peg.816"/>
<dbReference type="PROSITE" id="PS50943">
    <property type="entry name" value="HTH_CROC1"/>
    <property type="match status" value="1"/>
</dbReference>
<dbReference type="Proteomes" id="UP000051886">
    <property type="component" value="Unassembled WGS sequence"/>
</dbReference>
<sequence>MSEINTKHFINTRKKLGLSQIELCDGVCTQATLSKFEHYGKAPSIQVLIQLCQRLGLTLDEIFPTGPSSISDESQNLDQAEFELIQSEYQAAQLKLSLMDFDKLSSTQKMQYAFVQGYISALNDEKAEDALYFFNMILSEFDNSHQTIFSLLAYTGSGITYSRMQELKKAEYYFQKVFDKLEELTLADTKTIWRVLNMIFYTAAYYGRLGNYSVSDPLLDYGYKICAENHVTYYLARILDQKAQNVFEQNGSSAQINELLKDALAFARLNNNQILIKKISNKLKTK</sequence>
<dbReference type="AlphaFoldDB" id="A0A0R2L1W1"/>
<dbReference type="EMBL" id="JQCN01000069">
    <property type="protein sequence ID" value="KRN95791.1"/>
    <property type="molecule type" value="Genomic_DNA"/>
</dbReference>
<evidence type="ECO:0000259" key="1">
    <source>
        <dbReference type="PROSITE" id="PS50943"/>
    </source>
</evidence>
<gene>
    <name evidence="2" type="ORF">IV66_GL000810</name>
</gene>
<dbReference type="RefSeq" id="WP_017867896.1">
    <property type="nucleotide sequence ID" value="NZ_BJYB01000031.1"/>
</dbReference>
<dbReference type="PANTHER" id="PTHR37038">
    <property type="entry name" value="TRANSCRIPTIONAL REGULATOR-RELATED"/>
    <property type="match status" value="1"/>
</dbReference>
<dbReference type="OrthoDB" id="1150409at2"/>
<dbReference type="STRING" id="449659.IV66_GL000810"/>
<keyword evidence="3" id="KW-1185">Reference proteome</keyword>
<dbReference type="SUPFAM" id="SSF48452">
    <property type="entry name" value="TPR-like"/>
    <property type="match status" value="1"/>
</dbReference>
<dbReference type="InterPro" id="IPR011990">
    <property type="entry name" value="TPR-like_helical_dom_sf"/>
</dbReference>
<name>A0A0R2L1W1_9LACO</name>
<proteinExistence type="predicted"/>
<dbReference type="CDD" id="cd00093">
    <property type="entry name" value="HTH_XRE"/>
    <property type="match status" value="1"/>
</dbReference>
<dbReference type="PANTHER" id="PTHR37038:SF14">
    <property type="entry name" value="TRANSCRIPTIONAL ACTIVATOR"/>
    <property type="match status" value="1"/>
</dbReference>
<reference evidence="2 3" key="1">
    <citation type="journal article" date="2015" name="Genome Announc.">
        <title>Expanding the biotechnology potential of lactobacilli through comparative genomics of 213 strains and associated genera.</title>
        <authorList>
            <person name="Sun Z."/>
            <person name="Harris H.M."/>
            <person name="McCann A."/>
            <person name="Guo C."/>
            <person name="Argimon S."/>
            <person name="Zhang W."/>
            <person name="Yang X."/>
            <person name="Jeffery I.B."/>
            <person name="Cooney J.C."/>
            <person name="Kagawa T.F."/>
            <person name="Liu W."/>
            <person name="Song Y."/>
            <person name="Salvetti E."/>
            <person name="Wrobel A."/>
            <person name="Rasinkangas P."/>
            <person name="Parkhill J."/>
            <person name="Rea M.C."/>
            <person name="O'Sullivan O."/>
            <person name="Ritari J."/>
            <person name="Douillard F.P."/>
            <person name="Paul Ross R."/>
            <person name="Yang R."/>
            <person name="Briner A.E."/>
            <person name="Felis G.E."/>
            <person name="de Vos W.M."/>
            <person name="Barrangou R."/>
            <person name="Klaenhammer T.R."/>
            <person name="Caufield P.W."/>
            <person name="Cui Y."/>
            <person name="Zhang H."/>
            <person name="O'Toole P.W."/>
        </authorList>
    </citation>
    <scope>NUCLEOTIDE SEQUENCE [LARGE SCALE GENOMIC DNA]</scope>
    <source>
        <strain evidence="2 3">NBRC 103219</strain>
    </source>
</reference>
<comment type="caution">
    <text evidence="2">The sequence shown here is derived from an EMBL/GenBank/DDBJ whole genome shotgun (WGS) entry which is preliminary data.</text>
</comment>
<protein>
    <recommendedName>
        <fullName evidence="1">HTH cro/C1-type domain-containing protein</fullName>
    </recommendedName>
</protein>
<evidence type="ECO:0000313" key="2">
    <source>
        <dbReference type="EMBL" id="KRN95791.1"/>
    </source>
</evidence>
<accession>A0A0R2L1W1</accession>
<organism evidence="2 3">
    <name type="scientific">Ligilactobacillus pobuzihii</name>
    <dbReference type="NCBI Taxonomy" id="449659"/>
    <lineage>
        <taxon>Bacteria</taxon>
        <taxon>Bacillati</taxon>
        <taxon>Bacillota</taxon>
        <taxon>Bacilli</taxon>
        <taxon>Lactobacillales</taxon>
        <taxon>Lactobacillaceae</taxon>
        <taxon>Ligilactobacillus</taxon>
    </lineage>
</organism>
<dbReference type="GO" id="GO:0003677">
    <property type="term" value="F:DNA binding"/>
    <property type="evidence" value="ECO:0007669"/>
    <property type="project" value="InterPro"/>
</dbReference>
<evidence type="ECO:0000313" key="3">
    <source>
        <dbReference type="Proteomes" id="UP000051886"/>
    </source>
</evidence>
<feature type="domain" description="HTH cro/C1-type" evidence="1">
    <location>
        <begin position="13"/>
        <end position="62"/>
    </location>
</feature>
<dbReference type="InterPro" id="IPR001387">
    <property type="entry name" value="Cro/C1-type_HTH"/>
</dbReference>
<dbReference type="InterPro" id="IPR053163">
    <property type="entry name" value="HTH-type_regulator_Rgg"/>
</dbReference>